<dbReference type="InterPro" id="IPR050976">
    <property type="entry name" value="Snaclec"/>
</dbReference>
<comment type="caution">
    <text evidence="2">Lacks conserved residue(s) required for the propagation of feature annotation.</text>
</comment>
<name>A0AAV5T728_9BILA</name>
<dbReference type="EMBL" id="BTSX01000003">
    <property type="protein sequence ID" value="GMS90925.1"/>
    <property type="molecule type" value="Genomic_DNA"/>
</dbReference>
<evidence type="ECO:0000256" key="2">
    <source>
        <dbReference type="PROSITE-ProRule" id="PRU00059"/>
    </source>
</evidence>
<dbReference type="Gene3D" id="3.10.100.10">
    <property type="entry name" value="Mannose-Binding Protein A, subunit A"/>
    <property type="match status" value="1"/>
</dbReference>
<feature type="domain" description="C-type lectin" evidence="4">
    <location>
        <begin position="59"/>
        <end position="177"/>
    </location>
</feature>
<dbReference type="AlphaFoldDB" id="A0AAV5T728"/>
<sequence>ISALDKDCTTSWHTWYMNSTGYWSESNPASMYTDLYCIVQLELSVPAGDGCDGFDDDSEDGVCYQIGTTAETWQEAQMNCKNIGANLASIHNDQQENAFVRRLAASKGVLNGVFLGATTSGKGTDYGWVDGSTWNYDNFHQGFPMAGFGDCIAMDTSLSAGQWMNMDCSSNLPVACIRDQKTVVIPTCSAGPWEEGTIITSPGFPYAASTFCDYFLAVEAGKKVEVEIVFLEANSCCDSLLLYDGYLGAPVLAKYT</sequence>
<dbReference type="CDD" id="cd00037">
    <property type="entry name" value="CLECT"/>
    <property type="match status" value="1"/>
</dbReference>
<dbReference type="SUPFAM" id="SSF49854">
    <property type="entry name" value="Spermadhesin, CUB domain"/>
    <property type="match status" value="1"/>
</dbReference>
<dbReference type="InterPro" id="IPR016186">
    <property type="entry name" value="C-type_lectin-like/link_sf"/>
</dbReference>
<dbReference type="InterPro" id="IPR035914">
    <property type="entry name" value="Sperma_CUB_dom_sf"/>
</dbReference>
<evidence type="ECO:0008006" key="7">
    <source>
        <dbReference type="Google" id="ProtNLM"/>
    </source>
</evidence>
<dbReference type="PROSITE" id="PS50041">
    <property type="entry name" value="C_TYPE_LECTIN_2"/>
    <property type="match status" value="1"/>
</dbReference>
<evidence type="ECO:0000256" key="1">
    <source>
        <dbReference type="ARBA" id="ARBA00023157"/>
    </source>
</evidence>
<feature type="non-terminal residue" evidence="5">
    <location>
        <position position="1"/>
    </location>
</feature>
<keyword evidence="1" id="KW-1015">Disulfide bond</keyword>
<organism evidence="5 6">
    <name type="scientific">Pristionchus entomophagus</name>
    <dbReference type="NCBI Taxonomy" id="358040"/>
    <lineage>
        <taxon>Eukaryota</taxon>
        <taxon>Metazoa</taxon>
        <taxon>Ecdysozoa</taxon>
        <taxon>Nematoda</taxon>
        <taxon>Chromadorea</taxon>
        <taxon>Rhabditida</taxon>
        <taxon>Rhabditina</taxon>
        <taxon>Diplogasteromorpha</taxon>
        <taxon>Diplogasteroidea</taxon>
        <taxon>Neodiplogasteridae</taxon>
        <taxon>Pristionchus</taxon>
    </lineage>
</organism>
<evidence type="ECO:0000313" key="6">
    <source>
        <dbReference type="Proteomes" id="UP001432027"/>
    </source>
</evidence>
<accession>A0AAV5T728</accession>
<dbReference type="InterPro" id="IPR016187">
    <property type="entry name" value="CTDL_fold"/>
</dbReference>
<dbReference type="InterPro" id="IPR018378">
    <property type="entry name" value="C-type_lectin_CS"/>
</dbReference>
<dbReference type="Gene3D" id="2.60.120.290">
    <property type="entry name" value="Spermadhesin, CUB domain"/>
    <property type="match status" value="1"/>
</dbReference>
<dbReference type="PANTHER" id="PTHR22991">
    <property type="entry name" value="PROTEIN CBG13490"/>
    <property type="match status" value="1"/>
</dbReference>
<reference evidence="5" key="1">
    <citation type="submission" date="2023-10" db="EMBL/GenBank/DDBJ databases">
        <title>Genome assembly of Pristionchus species.</title>
        <authorList>
            <person name="Yoshida K."/>
            <person name="Sommer R.J."/>
        </authorList>
    </citation>
    <scope>NUCLEOTIDE SEQUENCE</scope>
    <source>
        <strain evidence="5">RS0144</strain>
    </source>
</reference>
<dbReference type="InterPro" id="IPR001304">
    <property type="entry name" value="C-type_lectin-like"/>
</dbReference>
<evidence type="ECO:0000313" key="5">
    <source>
        <dbReference type="EMBL" id="GMS90925.1"/>
    </source>
</evidence>
<dbReference type="SMART" id="SM00034">
    <property type="entry name" value="CLECT"/>
    <property type="match status" value="1"/>
</dbReference>
<protein>
    <recommendedName>
        <fullName evidence="7">CUB domain-containing protein</fullName>
    </recommendedName>
</protein>
<evidence type="ECO:0000259" key="3">
    <source>
        <dbReference type="PROSITE" id="PS01180"/>
    </source>
</evidence>
<dbReference type="PANTHER" id="PTHR22991:SF40">
    <property type="entry name" value="PROTEIN CBG13490"/>
    <property type="match status" value="1"/>
</dbReference>
<dbReference type="SUPFAM" id="SSF56436">
    <property type="entry name" value="C-type lectin-like"/>
    <property type="match status" value="1"/>
</dbReference>
<dbReference type="PROSITE" id="PS00615">
    <property type="entry name" value="C_TYPE_LECTIN_1"/>
    <property type="match status" value="1"/>
</dbReference>
<proteinExistence type="predicted"/>
<dbReference type="PROSITE" id="PS01180">
    <property type="entry name" value="CUB"/>
    <property type="match status" value="1"/>
</dbReference>
<dbReference type="InterPro" id="IPR000859">
    <property type="entry name" value="CUB_dom"/>
</dbReference>
<feature type="domain" description="CUB" evidence="3">
    <location>
        <begin position="188"/>
        <end position="256"/>
    </location>
</feature>
<dbReference type="Pfam" id="PF00059">
    <property type="entry name" value="Lectin_C"/>
    <property type="match status" value="1"/>
</dbReference>
<gene>
    <name evidence="5" type="ORF">PENTCL1PPCAC_13100</name>
</gene>
<comment type="caution">
    <text evidence="5">The sequence shown here is derived from an EMBL/GenBank/DDBJ whole genome shotgun (WGS) entry which is preliminary data.</text>
</comment>
<dbReference type="Proteomes" id="UP001432027">
    <property type="component" value="Unassembled WGS sequence"/>
</dbReference>
<keyword evidence="6" id="KW-1185">Reference proteome</keyword>
<evidence type="ECO:0000259" key="4">
    <source>
        <dbReference type="PROSITE" id="PS50041"/>
    </source>
</evidence>